<keyword evidence="1" id="KW-0723">Serine/threonine-protein kinase</keyword>
<dbReference type="InterPro" id="IPR003594">
    <property type="entry name" value="HATPase_dom"/>
</dbReference>
<dbReference type="InterPro" id="IPR036890">
    <property type="entry name" value="HATPase_C_sf"/>
</dbReference>
<evidence type="ECO:0000256" key="1">
    <source>
        <dbReference type="ARBA" id="ARBA00022527"/>
    </source>
</evidence>
<dbReference type="EMBL" id="QUNO01000005">
    <property type="protein sequence ID" value="REH48230.1"/>
    <property type="molecule type" value="Genomic_DNA"/>
</dbReference>
<dbReference type="RefSeq" id="WP_116175033.1">
    <property type="nucleotide sequence ID" value="NZ_CP144375.1"/>
</dbReference>
<keyword evidence="5" id="KW-1185">Reference proteome</keyword>
<evidence type="ECO:0000313" key="4">
    <source>
        <dbReference type="EMBL" id="REH48230.1"/>
    </source>
</evidence>
<dbReference type="GO" id="GO:0004674">
    <property type="term" value="F:protein serine/threonine kinase activity"/>
    <property type="evidence" value="ECO:0007669"/>
    <property type="project" value="UniProtKB-KW"/>
</dbReference>
<dbReference type="PANTHER" id="PTHR35526">
    <property type="entry name" value="ANTI-SIGMA-F FACTOR RSBW-RELATED"/>
    <property type="match status" value="1"/>
</dbReference>
<evidence type="ECO:0000259" key="2">
    <source>
        <dbReference type="Pfam" id="PF13581"/>
    </source>
</evidence>
<dbReference type="Pfam" id="PF13581">
    <property type="entry name" value="HATPase_c_2"/>
    <property type="match status" value="1"/>
</dbReference>
<proteinExistence type="predicted"/>
<dbReference type="InterPro" id="IPR047718">
    <property type="entry name" value="RsbA-like_anti_sig"/>
</dbReference>
<protein>
    <submittedName>
        <fullName evidence="4">Anti-sigma regulatory factor (Ser/Thr protein kinase)</fullName>
    </submittedName>
</protein>
<evidence type="ECO:0000259" key="3">
    <source>
        <dbReference type="Pfam" id="PF14417"/>
    </source>
</evidence>
<sequence>MVFRHEAFGYDGIDAFVARVTDFARAGLADDAAVLVVAPPERLGPVRDQLGADARDIDFRDMAEIGRNPARIIPMWRDWLDHNVARRCVGVGEPVYEARRPPAVVECHQHEVLLNAAFAQVEWRLLCPYSEAQPESVLARARANHPWWEGIANPGFDDDVNTLAQPLPEPFGPTKLLRFALDSITGVRDYVAGRARRLGLDAEAVERFALAVHEVMVNSVDHGGGGGMLRLWAEGDELVCEVRDEGVITDPLVGRRRPKTNQPRGRGMWMVNQLCDLVQVRSSAAIGTVVRLRIAGAGTPHA</sequence>
<feature type="domain" description="MEDS" evidence="3">
    <location>
        <begin position="4"/>
        <end position="146"/>
    </location>
</feature>
<reference evidence="4 5" key="1">
    <citation type="submission" date="2018-08" db="EMBL/GenBank/DDBJ databases">
        <title>Genomic Encyclopedia of Archaeal and Bacterial Type Strains, Phase II (KMG-II): from individual species to whole genera.</title>
        <authorList>
            <person name="Goeker M."/>
        </authorList>
    </citation>
    <scope>NUCLEOTIDE SEQUENCE [LARGE SCALE GENOMIC DNA]</scope>
    <source>
        <strain evidence="4 5">DSM 45791</strain>
    </source>
</reference>
<dbReference type="InterPro" id="IPR025847">
    <property type="entry name" value="MEDS_domain"/>
</dbReference>
<dbReference type="SUPFAM" id="SSF55874">
    <property type="entry name" value="ATPase domain of HSP90 chaperone/DNA topoisomerase II/histidine kinase"/>
    <property type="match status" value="1"/>
</dbReference>
<comment type="caution">
    <text evidence="4">The sequence shown here is derived from an EMBL/GenBank/DDBJ whole genome shotgun (WGS) entry which is preliminary data.</text>
</comment>
<keyword evidence="1" id="KW-0808">Transferase</keyword>
<dbReference type="NCBIfam" id="NF041045">
    <property type="entry name" value="RsbA_anti_sig"/>
    <property type="match status" value="1"/>
</dbReference>
<name>A0A3E0HPM0_9PSEU</name>
<evidence type="ECO:0000313" key="5">
    <source>
        <dbReference type="Proteomes" id="UP000256269"/>
    </source>
</evidence>
<dbReference type="InterPro" id="IPR050267">
    <property type="entry name" value="Anti-sigma-factor_SerPK"/>
</dbReference>
<feature type="domain" description="Histidine kinase/HSP90-like ATPase" evidence="2">
    <location>
        <begin position="180"/>
        <end position="293"/>
    </location>
</feature>
<keyword evidence="1" id="KW-0418">Kinase</keyword>
<dbReference type="Pfam" id="PF14417">
    <property type="entry name" value="MEDS"/>
    <property type="match status" value="1"/>
</dbReference>
<accession>A0A3E0HPM0</accession>
<dbReference type="Gene3D" id="3.30.565.10">
    <property type="entry name" value="Histidine kinase-like ATPase, C-terminal domain"/>
    <property type="match status" value="1"/>
</dbReference>
<gene>
    <name evidence="4" type="ORF">BCF44_10588</name>
</gene>
<dbReference type="OrthoDB" id="4088450at2"/>
<dbReference type="PANTHER" id="PTHR35526:SF3">
    <property type="entry name" value="ANTI-SIGMA-F FACTOR RSBW"/>
    <property type="match status" value="1"/>
</dbReference>
<dbReference type="Proteomes" id="UP000256269">
    <property type="component" value="Unassembled WGS sequence"/>
</dbReference>
<organism evidence="4 5">
    <name type="scientific">Kutzneria buriramensis</name>
    <dbReference type="NCBI Taxonomy" id="1045776"/>
    <lineage>
        <taxon>Bacteria</taxon>
        <taxon>Bacillati</taxon>
        <taxon>Actinomycetota</taxon>
        <taxon>Actinomycetes</taxon>
        <taxon>Pseudonocardiales</taxon>
        <taxon>Pseudonocardiaceae</taxon>
        <taxon>Kutzneria</taxon>
    </lineage>
</organism>
<dbReference type="CDD" id="cd16936">
    <property type="entry name" value="HATPase_RsbW-like"/>
    <property type="match status" value="1"/>
</dbReference>
<dbReference type="AlphaFoldDB" id="A0A3E0HPM0"/>